<protein>
    <recommendedName>
        <fullName evidence="2">BPP domain-containing protein</fullName>
    </recommendedName>
</protein>
<evidence type="ECO:0008006" key="2">
    <source>
        <dbReference type="Google" id="ProtNLM"/>
    </source>
</evidence>
<dbReference type="EMBL" id="UINC01167734">
    <property type="protein sequence ID" value="SVD70403.1"/>
    <property type="molecule type" value="Genomic_DNA"/>
</dbReference>
<reference evidence="1" key="1">
    <citation type="submission" date="2018-05" db="EMBL/GenBank/DDBJ databases">
        <authorList>
            <person name="Lanie J.A."/>
            <person name="Ng W.-L."/>
            <person name="Kazmierczak K.M."/>
            <person name="Andrzejewski T.M."/>
            <person name="Davidsen T.M."/>
            <person name="Wayne K.J."/>
            <person name="Tettelin H."/>
            <person name="Glass J.I."/>
            <person name="Rusch D."/>
            <person name="Podicherti R."/>
            <person name="Tsui H.-C.T."/>
            <person name="Winkler M.E."/>
        </authorList>
    </citation>
    <scope>NUCLEOTIDE SEQUENCE</scope>
</reference>
<name>A0A382XHI9_9ZZZZ</name>
<dbReference type="InterPro" id="IPR011045">
    <property type="entry name" value="N2O_reductase_N"/>
</dbReference>
<evidence type="ECO:0000313" key="1">
    <source>
        <dbReference type="EMBL" id="SVD70403.1"/>
    </source>
</evidence>
<proteinExistence type="predicted"/>
<dbReference type="SUPFAM" id="SSF50974">
    <property type="entry name" value="Nitrous oxide reductase, N-terminal domain"/>
    <property type="match status" value="1"/>
</dbReference>
<gene>
    <name evidence="1" type="ORF">METZ01_LOCUS423257</name>
</gene>
<dbReference type="AlphaFoldDB" id="A0A382XHI9"/>
<organism evidence="1">
    <name type="scientific">marine metagenome</name>
    <dbReference type="NCBI Taxonomy" id="408172"/>
    <lineage>
        <taxon>unclassified sequences</taxon>
        <taxon>metagenomes</taxon>
        <taxon>ecological metagenomes</taxon>
    </lineage>
</organism>
<accession>A0A382XHI9</accession>
<sequence>YREIAGKQYLLVGGRGIDVDAVAALDLTESLNEDDAVTYAAGLEGLVAASVLGLDASPTGERIYVGSGDPRPGFEGVADVLAVLDGTAILTNEHTSNDLVGESVVRPSLDVVSVEPLLGRPSAVRYVARGPDALGNARDDLVVVSALDGDALYIFVPTPEGARPVARIELDTRSSDQQGVGQGPFSIEVFEREGRILLFVANFFEHSLSVFDLSAASPSDFWQVAKVQNETIDTTDIRR</sequence>
<feature type="non-terminal residue" evidence="1">
    <location>
        <position position="1"/>
    </location>
</feature>